<keyword evidence="1" id="KW-0472">Membrane</keyword>
<keyword evidence="1" id="KW-1133">Transmembrane helix</keyword>
<evidence type="ECO:0000313" key="2">
    <source>
        <dbReference type="EMBL" id="PJE96592.1"/>
    </source>
</evidence>
<evidence type="ECO:0000313" key="3">
    <source>
        <dbReference type="Proteomes" id="UP000230407"/>
    </source>
</evidence>
<dbReference type="EMBL" id="PGGW01000057">
    <property type="protein sequence ID" value="PJE96592.1"/>
    <property type="molecule type" value="Genomic_DNA"/>
</dbReference>
<keyword evidence="1" id="KW-0812">Transmembrane</keyword>
<organism evidence="2 3">
    <name type="scientific">Streptomyces carminius</name>
    <dbReference type="NCBI Taxonomy" id="2665496"/>
    <lineage>
        <taxon>Bacteria</taxon>
        <taxon>Bacillati</taxon>
        <taxon>Actinomycetota</taxon>
        <taxon>Actinomycetes</taxon>
        <taxon>Kitasatosporales</taxon>
        <taxon>Streptomycetaceae</taxon>
        <taxon>Streptomyces</taxon>
    </lineage>
</organism>
<sequence>MNAVNAVNTATEGRNRTRTAVIAAVATVTVALAAGAGYWWYESSKPSQASAADCRMAKDIVEQAKEAAGKPAGEAEEWGRKTAAERRVKMADGYLGFRVAQYEAWAVEHAKDAPSGTAREIRSLRDKAQEHCSDAGVDLPMTAFGS</sequence>
<protein>
    <submittedName>
        <fullName evidence="2">Uncharacterized protein</fullName>
    </submittedName>
</protein>
<name>A0A2M8LXA8_9ACTN</name>
<proteinExistence type="predicted"/>
<reference evidence="2 3" key="1">
    <citation type="submission" date="2017-11" db="EMBL/GenBank/DDBJ databases">
        <title>Streptomyces carmine sp. nov., a novel actinomycete isolated from Sophora alopecuroides in Xinjiang, China.</title>
        <authorList>
            <person name="Wang Y."/>
            <person name="Luo X."/>
            <person name="Wan C."/>
            <person name="Zhang L."/>
        </authorList>
    </citation>
    <scope>NUCLEOTIDE SEQUENCE [LARGE SCALE GENOMIC DNA]</scope>
    <source>
        <strain evidence="2 3">TRM SA0054</strain>
    </source>
</reference>
<accession>A0A2M8LXA8</accession>
<comment type="caution">
    <text evidence="2">The sequence shown here is derived from an EMBL/GenBank/DDBJ whole genome shotgun (WGS) entry which is preliminary data.</text>
</comment>
<keyword evidence="3" id="KW-1185">Reference proteome</keyword>
<feature type="transmembrane region" description="Helical" evidence="1">
    <location>
        <begin position="20"/>
        <end position="41"/>
    </location>
</feature>
<gene>
    <name evidence="2" type="ORF">CUT44_16195</name>
</gene>
<dbReference type="Proteomes" id="UP000230407">
    <property type="component" value="Unassembled WGS sequence"/>
</dbReference>
<evidence type="ECO:0000256" key="1">
    <source>
        <dbReference type="SAM" id="Phobius"/>
    </source>
</evidence>
<dbReference type="AlphaFoldDB" id="A0A2M8LXA8"/>
<dbReference type="RefSeq" id="WP_100202576.1">
    <property type="nucleotide sequence ID" value="NZ_PGGW01000057.1"/>
</dbReference>